<dbReference type="KEGG" id="kpnu:LI86_09265"/>
<accession>A0A0E9YME3</accession>
<evidence type="ECO:0000313" key="7">
    <source>
        <dbReference type="EMBL" id="RBZ20073.1"/>
    </source>
</evidence>
<evidence type="ECO:0000313" key="15">
    <source>
        <dbReference type="Proteomes" id="UP000439817"/>
    </source>
</evidence>
<dbReference type="Proteomes" id="UP000253559">
    <property type="component" value="Unassembled WGS sequence"/>
</dbReference>
<evidence type="ECO:0000313" key="5">
    <source>
        <dbReference type="EMBL" id="QOU53678.1"/>
    </source>
</evidence>
<reference evidence="9" key="4">
    <citation type="submission" date="2018-10" db="EMBL/GenBank/DDBJ databases">
        <authorList>
            <person name="Fan Y."/>
            <person name="Timp W."/>
            <person name="Bergman Y."/>
            <person name="Tamma P."/>
            <person name="Simner P."/>
        </authorList>
    </citation>
    <scope>NUCLEOTIDE SEQUENCE</scope>
    <source>
        <strain evidence="9">KLPN_104</strain>
    </source>
</reference>
<reference evidence="1" key="12">
    <citation type="submission" date="2023-07" db="EMBL/GenBank/DDBJ databases">
        <authorList>
            <person name="Peng Z."/>
        </authorList>
    </citation>
    <scope>NUCLEOTIDE SEQUENCE</scope>
    <source>
        <strain evidence="1">KP219</strain>
    </source>
</reference>
<protein>
    <submittedName>
        <fullName evidence="10">Succinate dehydrogenase</fullName>
    </submittedName>
</protein>
<dbReference type="EMBL" id="VINI01000008">
    <property type="protein sequence ID" value="MSS31451.1"/>
    <property type="molecule type" value="Genomic_DNA"/>
</dbReference>
<reference evidence="7" key="3">
    <citation type="submission" date="2018-08" db="EMBL/GenBank/DDBJ databases">
        <title>Klebsiella pneumoniae genome sequencing and assembly.</title>
        <authorList>
            <person name="Martins R.C.R."/>
            <person name="Perdigao-Neto L.V."/>
            <person name="Costa S.F."/>
            <person name="Levin A.S.S."/>
        </authorList>
    </citation>
    <scope>NUCLEOTIDE SEQUENCE</scope>
    <source>
        <strain evidence="7">BC_5001</strain>
    </source>
</reference>
<reference evidence="10 14" key="8">
    <citation type="submission" date="2019-08" db="EMBL/GenBank/DDBJ databases">
        <title>Phenotypic and genetic characterization of extended-spectrum b-lactamase-producing hypermucoviscous Klebsiella pneumoniae from Chile.</title>
        <authorList>
            <person name="Morales-Leon F."/>
            <person name="Caro C."/>
            <person name="Opazo-Capurro A."/>
            <person name="Lincopan N."/>
            <person name="Dominguez-Yevenes M."/>
            <person name="Lima C."/>
            <person name="Bello-Toledo H."/>
            <person name="Gonzalez-Rocha G."/>
        </authorList>
    </citation>
    <scope>NUCLEOTIDE SEQUENCE [LARGE SCALE GENOMIC DNA]</scope>
    <source>
        <strain evidence="10 14">UCO-494</strain>
    </source>
</reference>
<dbReference type="RefSeq" id="WP_004148869.1">
    <property type="nucleotide sequence ID" value="NZ_ABLUVU020000005.1"/>
</dbReference>
<dbReference type="EMBL" id="RDAM01000001">
    <property type="protein sequence ID" value="RRF05417.1"/>
    <property type="molecule type" value="Genomic_DNA"/>
</dbReference>
<evidence type="ECO:0000313" key="9">
    <source>
        <dbReference type="EMBL" id="RRF05417.1"/>
    </source>
</evidence>
<dbReference type="KEGG" id="kpne:KU54_009310"/>
<evidence type="ECO:0000313" key="1">
    <source>
        <dbReference type="EMBL" id="MDP0968877.1"/>
    </source>
</evidence>
<evidence type="ECO:0000313" key="10">
    <source>
        <dbReference type="EMBL" id="TYL77954.1"/>
    </source>
</evidence>
<dbReference type="Proteomes" id="UP001244490">
    <property type="component" value="Unassembled WGS sequence"/>
</dbReference>
<reference evidence="7" key="2">
    <citation type="submission" date="2018-07" db="EMBL/GenBank/DDBJ databases">
        <authorList>
            <person name="Martins R.C."/>
            <person name="Perdigao-Neto L.V."/>
            <person name="Costa S.F."/>
            <person name="Levin A.S.S."/>
        </authorList>
    </citation>
    <scope>NUCLEOTIDE SEQUENCE</scope>
    <source>
        <strain evidence="7">BC_5001</strain>
    </source>
</reference>
<evidence type="ECO:0000313" key="17">
    <source>
        <dbReference type="Proteomes" id="UP000479475"/>
    </source>
</evidence>
<name>A0A0E9YME3_KLEPN</name>
<evidence type="ECO:0000313" key="18">
    <source>
        <dbReference type="Proteomes" id="UP000595568"/>
    </source>
</evidence>
<dbReference type="EMBL" id="JAAKYD010000010">
    <property type="protein sequence ID" value="NGN73012.1"/>
    <property type="molecule type" value="Genomic_DNA"/>
</dbReference>
<dbReference type="EMBL" id="NCMJ01000106">
    <property type="protein sequence ID" value="PLE26141.1"/>
    <property type="molecule type" value="Genomic_DNA"/>
</dbReference>
<evidence type="ECO:0000313" key="2">
    <source>
        <dbReference type="EMBL" id="MSS31451.1"/>
    </source>
</evidence>
<reference evidence="9 12" key="6">
    <citation type="journal article" date="2019" name="Antimicrob. Agents Chemother.">
        <title>Applying Rapid Whole Genome Sequencing to Predict Phenotypic Antimicrobial Susceptibility Testing Results Among Carbapenem-Resistant Klebsiella pneumoniae Clinical Isolates.</title>
        <authorList>
            <person name="Tamma P.D."/>
            <person name="Fan Y."/>
            <person name="Bergman Y."/>
            <person name="Pertea G."/>
            <person name="Kazmi A."/>
            <person name="Lewis S."/>
            <person name="Carroll K.C."/>
            <person name="Schatz M.C."/>
            <person name="Timp W."/>
            <person name="Simner P.J."/>
        </authorList>
    </citation>
    <scope>NUCLEOTIDE SEQUENCE [LARGE SCALE GENOMIC DNA]</scope>
    <source>
        <strain evidence="9 12">KLPN_104</strain>
    </source>
</reference>
<reference evidence="4 11" key="1">
    <citation type="journal article" date="2017" name="J. Infect. Dis.">
        <title>An Analysis of the Epidemic of Klebsiella pneumoniae Carbapenemase-Producing K. pneumoniae: Convergence of Two Evolutionary Mechanisms Creates the Perfect Storm.</title>
        <authorList>
            <person name="Rojas L.J."/>
            <person name="Weinstock G.M."/>
            <person name="De La Cadena E."/>
            <person name="Diaz L."/>
            <person name="Rios R."/>
            <person name="Hanson B.M."/>
            <person name="Brown J.S."/>
            <person name="Vats P."/>
            <person name="Phillips D.S."/>
            <person name="Nguyen H."/>
            <person name="Hujer K.M."/>
            <person name="Correa A."/>
            <person name="Adams M.D."/>
            <person name="Perez F."/>
            <person name="Sodergren E."/>
            <person name="Narechania A."/>
            <person name="Planet P.J."/>
            <person name="Villegas M.V."/>
            <person name="Bonomo R.A."/>
            <person name="Arias C.A."/>
        </authorList>
    </citation>
    <scope>NUCLEOTIDE SEQUENCE [LARGE SCALE GENOMIC DNA]</scope>
    <source>
        <strain evidence="4 11">COL-Kpn30</strain>
    </source>
</reference>
<dbReference type="EMBL" id="JAUUIA010000015">
    <property type="protein sequence ID" value="MDP0968877.1"/>
    <property type="molecule type" value="Genomic_DNA"/>
</dbReference>
<gene>
    <name evidence="4" type="ORF">B6I68_19530</name>
    <name evidence="8" type="ORF">BL124_00008255</name>
    <name evidence="7" type="ORF">DM078_18940</name>
    <name evidence="9" type="ORF">EAO17_03875</name>
    <name evidence="2" type="ORF">FME62_11795</name>
    <name evidence="10" type="ORF">FXN67_15510</name>
    <name evidence="3" type="ORF">G4V31_12790</name>
    <name evidence="5" type="ORF">GJJ08_009875</name>
    <name evidence="6" type="ORF">JMZ77_09365</name>
    <name evidence="1" type="ORF">Q6294_17805</name>
</gene>
<proteinExistence type="predicted"/>
<dbReference type="Proteomes" id="UP000468995">
    <property type="component" value="Unassembled WGS sequence"/>
</dbReference>
<dbReference type="EMBL" id="QOHW01000015">
    <property type="protein sequence ID" value="RBZ20073.1"/>
    <property type="molecule type" value="Genomic_DNA"/>
</dbReference>
<evidence type="ECO:0000313" key="8">
    <source>
        <dbReference type="EMBL" id="ROH00001.1"/>
    </source>
</evidence>
<reference evidence="6 18" key="11">
    <citation type="submission" date="2021-01" db="EMBL/GenBank/DDBJ databases">
        <title>Genome sequencing of apramycin resistant K. pneumoniae.</title>
        <authorList>
            <person name="Chen L."/>
            <person name="Kreiswirth B."/>
        </authorList>
    </citation>
    <scope>NUCLEOTIDE SEQUENCE [LARGE SCALE GENOMIC DNA]</scope>
    <source>
        <strain evidence="6 18">59493</strain>
    </source>
</reference>
<dbReference type="EMBL" id="CP068602">
    <property type="protein sequence ID" value="QQZ73350.1"/>
    <property type="molecule type" value="Genomic_DNA"/>
</dbReference>
<evidence type="ECO:0000313" key="13">
    <source>
        <dbReference type="Proteomes" id="UP000283322"/>
    </source>
</evidence>
<dbReference type="EMBL" id="VSSY01000012">
    <property type="protein sequence ID" value="TYL77954.1"/>
    <property type="molecule type" value="Genomic_DNA"/>
</dbReference>
<reference evidence="5 15" key="9">
    <citation type="journal article" date="2020" name="Antibiotics">
        <title>Molecular Typing, Characterization of Antimicrobial Resistance, Virulence Profiling and Analysis of Whole-Genome Sequence of Clinical Klebsiella pneumoniae Isolates.</title>
        <authorList>
            <person name="Shelenkov A."/>
            <person name="Mikhaylova Y."/>
            <person name="Yanushevich Y."/>
            <person name="Samoilov A."/>
            <person name="Petrova L."/>
            <person name="Fomina V."/>
            <person name="Gusarov V."/>
            <person name="Zamyatin M."/>
            <person name="Shagin D."/>
            <person name="Akimkin V."/>
        </authorList>
    </citation>
    <scope>NUCLEOTIDE SEQUENCE [LARGE SCALE GENOMIC DNA]</scope>
    <source>
        <strain evidence="5 15">CriePir120</strain>
    </source>
</reference>
<evidence type="ECO:0000313" key="11">
    <source>
        <dbReference type="Proteomes" id="UP000234439"/>
    </source>
</evidence>
<dbReference type="Proteomes" id="UP000322977">
    <property type="component" value="Unassembled WGS sequence"/>
</dbReference>
<evidence type="ECO:0000313" key="16">
    <source>
        <dbReference type="Proteomes" id="UP000468995"/>
    </source>
</evidence>
<dbReference type="AlphaFoldDB" id="A0A0E9YME3"/>
<dbReference type="Proteomes" id="UP000275975">
    <property type="component" value="Unassembled WGS sequence"/>
</dbReference>
<dbReference type="EMBL" id="MPYG04000062">
    <property type="protein sequence ID" value="ROH00001.1"/>
    <property type="molecule type" value="Genomic_DNA"/>
</dbReference>
<evidence type="ECO:0000313" key="12">
    <source>
        <dbReference type="Proteomes" id="UP000275975"/>
    </source>
</evidence>
<evidence type="ECO:0000313" key="6">
    <source>
        <dbReference type="EMBL" id="QQZ73350.1"/>
    </source>
</evidence>
<dbReference type="Proteomes" id="UP000234439">
    <property type="component" value="Unassembled WGS sequence"/>
</dbReference>
<dbReference type="EMBL" id="CP063008">
    <property type="protein sequence ID" value="QOU53678.1"/>
    <property type="molecule type" value="Genomic_DNA"/>
</dbReference>
<dbReference type="Proteomes" id="UP000595568">
    <property type="component" value="Chromosome"/>
</dbReference>
<organism evidence="10 14">
    <name type="scientific">Klebsiella pneumoniae</name>
    <dbReference type="NCBI Taxonomy" id="573"/>
    <lineage>
        <taxon>Bacteria</taxon>
        <taxon>Pseudomonadati</taxon>
        <taxon>Pseudomonadota</taxon>
        <taxon>Gammaproteobacteria</taxon>
        <taxon>Enterobacterales</taxon>
        <taxon>Enterobacteriaceae</taxon>
        <taxon>Klebsiella/Raoultella group</taxon>
        <taxon>Klebsiella</taxon>
        <taxon>Klebsiella pneumoniae complex</taxon>
    </lineage>
</organism>
<reference evidence="2 16" key="7">
    <citation type="submission" date="2019-07" db="EMBL/GenBank/DDBJ databases">
        <title>Genome sequence of OXA-232-producing Klebsiella pneumoniae ST23 from septicemic neonate.</title>
        <authorList>
            <person name="Mukherjee S."/>
            <person name="Naha S."/>
            <person name="Bhadury P."/>
            <person name="Basu S."/>
        </authorList>
    </citation>
    <scope>NUCLEOTIDE SEQUENCE [LARGE SCALE GENOMIC DNA]</scope>
    <source>
        <strain evidence="2 16">EN5275</strain>
    </source>
</reference>
<evidence type="ECO:0000313" key="3">
    <source>
        <dbReference type="EMBL" id="NGN73012.1"/>
    </source>
</evidence>
<reference evidence="8 13" key="5">
    <citation type="submission" date="2018-10" db="EMBL/GenBank/DDBJ databases">
        <authorList>
            <person name="Vanduin D."/>
            <person name="Fouts D."/>
            <person name="Wright M."/>
            <person name="Sutton G."/>
            <person name="Nguyen K."/>
            <person name="Kreiswirth B."/>
            <person name="Chen L."/>
            <person name="Rojas L."/>
            <person name="Hujer A."/>
            <person name="Hujer K."/>
            <person name="Bonomo R."/>
            <person name="Adams M."/>
        </authorList>
    </citation>
    <scope>NUCLEOTIDE SEQUENCE [LARGE SCALE GENOMIC DNA]</scope>
    <source>
        <strain evidence="8 13">CRK0165</strain>
    </source>
</reference>
<evidence type="ECO:0000313" key="14">
    <source>
        <dbReference type="Proteomes" id="UP000322977"/>
    </source>
</evidence>
<dbReference type="Proteomes" id="UP000439817">
    <property type="component" value="Chromosome"/>
</dbReference>
<evidence type="ECO:0000313" key="4">
    <source>
        <dbReference type="EMBL" id="PLE26141.1"/>
    </source>
</evidence>
<dbReference type="Proteomes" id="UP000283322">
    <property type="component" value="Unassembled WGS sequence"/>
</dbReference>
<sequence length="52" mass="6315">MFYIFETLFLYFFMVRQKVTALTNPPYGVTVMREWDRVKTFLFLKGIIGEKK</sequence>
<dbReference type="Proteomes" id="UP000479475">
    <property type="component" value="Unassembled WGS sequence"/>
</dbReference>
<reference evidence="3 17" key="10">
    <citation type="submission" date="2020-02" db="EMBL/GenBank/DDBJ databases">
        <title>Klebsiella pneumoniae genome sequencing and assembly.</title>
        <authorList>
            <person name="Starkova P.S."/>
            <person name="Sulyan O.S."/>
            <person name="Likholetova D.V."/>
            <person name="Ageevets V.A."/>
            <person name="Lazareva I.V."/>
            <person name="Sopova J.V."/>
            <person name="Sidorenko S.V."/>
        </authorList>
    </citation>
    <scope>NUCLEOTIDE SEQUENCE [LARGE SCALE GENOMIC DNA]</scope>
    <source>
        <strain evidence="3 17">2429</strain>
    </source>
</reference>